<reference evidence="2 3" key="1">
    <citation type="submission" date="2021-04" db="EMBL/GenBank/DDBJ databases">
        <title>novel species isolated from subtropical streams in China.</title>
        <authorList>
            <person name="Lu H."/>
        </authorList>
    </citation>
    <scope>NUCLEOTIDE SEQUENCE [LARGE SCALE GENOMIC DNA]</scope>
    <source>
        <strain evidence="2 3">BYS107W</strain>
    </source>
</reference>
<sequence>MSISIGSNPASVAALRVYQQVKQHGEPTPSRAELQAKLDAEQGLSSNNASLETAPTNLSNPVQLSTQVNTQATPLSNEEQLQQQRELERAWGLMSAVLGTQLDVYA</sequence>
<accession>A0A941DDF1</accession>
<dbReference type="RefSeq" id="WP_212683332.1">
    <property type="nucleotide sequence ID" value="NZ_JAGSPM010000002.1"/>
</dbReference>
<evidence type="ECO:0000313" key="2">
    <source>
        <dbReference type="EMBL" id="MBR7745981.1"/>
    </source>
</evidence>
<evidence type="ECO:0000313" key="3">
    <source>
        <dbReference type="Proteomes" id="UP000680158"/>
    </source>
</evidence>
<organism evidence="2 3">
    <name type="scientific">Undibacterium baiyunense</name>
    <dbReference type="NCBI Taxonomy" id="2828731"/>
    <lineage>
        <taxon>Bacteria</taxon>
        <taxon>Pseudomonadati</taxon>
        <taxon>Pseudomonadota</taxon>
        <taxon>Betaproteobacteria</taxon>
        <taxon>Burkholderiales</taxon>
        <taxon>Oxalobacteraceae</taxon>
        <taxon>Undibacterium</taxon>
    </lineage>
</organism>
<gene>
    <name evidence="2" type="ORF">KDM92_05265</name>
</gene>
<keyword evidence="3" id="KW-1185">Reference proteome</keyword>
<feature type="compositionally biased region" description="Polar residues" evidence="1">
    <location>
        <begin position="43"/>
        <end position="62"/>
    </location>
</feature>
<evidence type="ECO:0000256" key="1">
    <source>
        <dbReference type="SAM" id="MobiDB-lite"/>
    </source>
</evidence>
<proteinExistence type="predicted"/>
<dbReference type="EMBL" id="JAGSPM010000002">
    <property type="protein sequence ID" value="MBR7745981.1"/>
    <property type="molecule type" value="Genomic_DNA"/>
</dbReference>
<dbReference type="Proteomes" id="UP000680158">
    <property type="component" value="Unassembled WGS sequence"/>
</dbReference>
<dbReference type="AlphaFoldDB" id="A0A941DDF1"/>
<protein>
    <submittedName>
        <fullName evidence="2">Uncharacterized protein</fullName>
    </submittedName>
</protein>
<feature type="region of interest" description="Disordered" evidence="1">
    <location>
        <begin position="40"/>
        <end position="62"/>
    </location>
</feature>
<comment type="caution">
    <text evidence="2">The sequence shown here is derived from an EMBL/GenBank/DDBJ whole genome shotgun (WGS) entry which is preliminary data.</text>
</comment>
<name>A0A941DDF1_9BURK</name>